<sequence>MSRAVHFEIQASDPQAMIDFYQRLFGWTFNKWEGGDYWMVHTGPEDQPGINGGLLPRRGPLPESQAAVNAFVITVDVEDIDASLAKAESGSPHGVVCVPKMAVPGIGWLAYVKDPDGNIFGMMQADITAA</sequence>
<keyword evidence="3" id="KW-1185">Reference proteome</keyword>
<dbReference type="InterPro" id="IPR029068">
    <property type="entry name" value="Glyas_Bleomycin-R_OHBP_Dase"/>
</dbReference>
<protein>
    <submittedName>
        <fullName evidence="2">VOC family protein</fullName>
    </submittedName>
</protein>
<gene>
    <name evidence="2" type="ORF">EJB06_13675</name>
</gene>
<dbReference type="InterPro" id="IPR052164">
    <property type="entry name" value="Anthracycline_SecMetBiosynth"/>
</dbReference>
<dbReference type="CDD" id="cd07247">
    <property type="entry name" value="SgaA_N_like"/>
    <property type="match status" value="1"/>
</dbReference>
<dbReference type="AlphaFoldDB" id="A0A430HMB9"/>
<dbReference type="RefSeq" id="WP_126074571.1">
    <property type="nucleotide sequence ID" value="NZ_CP051166.1"/>
</dbReference>
<dbReference type="Proteomes" id="UP000278085">
    <property type="component" value="Unassembled WGS sequence"/>
</dbReference>
<dbReference type="Pfam" id="PF00903">
    <property type="entry name" value="Glyoxalase"/>
    <property type="match status" value="1"/>
</dbReference>
<organism evidence="2 3">
    <name type="scientific">Massilia atriviolacea</name>
    <dbReference type="NCBI Taxonomy" id="2495579"/>
    <lineage>
        <taxon>Bacteria</taxon>
        <taxon>Pseudomonadati</taxon>
        <taxon>Pseudomonadota</taxon>
        <taxon>Betaproteobacteria</taxon>
        <taxon>Burkholderiales</taxon>
        <taxon>Oxalobacteraceae</taxon>
        <taxon>Telluria group</taxon>
        <taxon>Massilia</taxon>
    </lineage>
</organism>
<name>A0A430HMB9_9BURK</name>
<dbReference type="InterPro" id="IPR037523">
    <property type="entry name" value="VOC_core"/>
</dbReference>
<dbReference type="Gene3D" id="3.10.180.10">
    <property type="entry name" value="2,3-Dihydroxybiphenyl 1,2-Dioxygenase, domain 1"/>
    <property type="match status" value="1"/>
</dbReference>
<proteinExistence type="predicted"/>
<reference evidence="2 3" key="1">
    <citation type="submission" date="2018-12" db="EMBL/GenBank/DDBJ databases">
        <authorList>
            <person name="Yang E."/>
        </authorList>
    </citation>
    <scope>NUCLEOTIDE SEQUENCE [LARGE SCALE GENOMIC DNA]</scope>
    <source>
        <strain evidence="2 3">SOD</strain>
    </source>
</reference>
<accession>A0A430HMB9</accession>
<evidence type="ECO:0000259" key="1">
    <source>
        <dbReference type="PROSITE" id="PS51819"/>
    </source>
</evidence>
<evidence type="ECO:0000313" key="3">
    <source>
        <dbReference type="Proteomes" id="UP000278085"/>
    </source>
</evidence>
<dbReference type="PROSITE" id="PS51819">
    <property type="entry name" value="VOC"/>
    <property type="match status" value="1"/>
</dbReference>
<dbReference type="SUPFAM" id="SSF54593">
    <property type="entry name" value="Glyoxalase/Bleomycin resistance protein/Dihydroxybiphenyl dioxygenase"/>
    <property type="match status" value="1"/>
</dbReference>
<dbReference type="OrthoDB" id="9793039at2"/>
<comment type="caution">
    <text evidence="2">The sequence shown here is derived from an EMBL/GenBank/DDBJ whole genome shotgun (WGS) entry which is preliminary data.</text>
</comment>
<evidence type="ECO:0000313" key="2">
    <source>
        <dbReference type="EMBL" id="RSZ58675.1"/>
    </source>
</evidence>
<feature type="domain" description="VOC" evidence="1">
    <location>
        <begin position="3"/>
        <end position="125"/>
    </location>
</feature>
<dbReference type="EMBL" id="RXLQ01000006">
    <property type="protein sequence ID" value="RSZ58675.1"/>
    <property type="molecule type" value="Genomic_DNA"/>
</dbReference>
<dbReference type="PANTHER" id="PTHR33993:SF2">
    <property type="entry name" value="VOC DOMAIN-CONTAINING PROTEIN"/>
    <property type="match status" value="1"/>
</dbReference>
<dbReference type="InterPro" id="IPR004360">
    <property type="entry name" value="Glyas_Fos-R_dOase_dom"/>
</dbReference>
<dbReference type="PANTHER" id="PTHR33993">
    <property type="entry name" value="GLYOXALASE-RELATED"/>
    <property type="match status" value="1"/>
</dbReference>